<comment type="similarity">
    <text evidence="7">Belongs to the binding-protein-dependent transport system permease family.</text>
</comment>
<feature type="transmembrane region" description="Helical" evidence="7">
    <location>
        <begin position="185"/>
        <end position="210"/>
    </location>
</feature>
<evidence type="ECO:0000256" key="5">
    <source>
        <dbReference type="ARBA" id="ARBA00022989"/>
    </source>
</evidence>
<dbReference type="RefSeq" id="WP_171089465.1">
    <property type="nucleotide sequence ID" value="NZ_CP053069.1"/>
</dbReference>
<dbReference type="AlphaFoldDB" id="A0A6M4GQU9"/>
<evidence type="ECO:0000313" key="9">
    <source>
        <dbReference type="EMBL" id="QJR09611.1"/>
    </source>
</evidence>
<dbReference type="EMBL" id="CP053069">
    <property type="protein sequence ID" value="QJR09611.1"/>
    <property type="molecule type" value="Genomic_DNA"/>
</dbReference>
<keyword evidence="6 7" id="KW-0472">Membrane</keyword>
<feature type="transmembrane region" description="Helical" evidence="7">
    <location>
        <begin position="142"/>
        <end position="164"/>
    </location>
</feature>
<dbReference type="InterPro" id="IPR000515">
    <property type="entry name" value="MetI-like"/>
</dbReference>
<keyword evidence="4 7" id="KW-0812">Transmembrane</keyword>
<comment type="subcellular location">
    <subcellularLocation>
        <location evidence="1 7">Cell membrane</location>
        <topology evidence="1 7">Multi-pass membrane protein</topology>
    </subcellularLocation>
</comment>
<accession>A0A6M4GQU9</accession>
<dbReference type="Gene3D" id="1.10.3720.10">
    <property type="entry name" value="MetI-like"/>
    <property type="match status" value="1"/>
</dbReference>
<keyword evidence="3" id="KW-1003">Cell membrane</keyword>
<keyword evidence="2 7" id="KW-0813">Transport</keyword>
<dbReference type="InterPro" id="IPR035906">
    <property type="entry name" value="MetI-like_sf"/>
</dbReference>
<feature type="domain" description="ABC transmembrane type-1" evidence="8">
    <location>
        <begin position="73"/>
        <end position="264"/>
    </location>
</feature>
<feature type="transmembrane region" description="Helical" evidence="7">
    <location>
        <begin position="243"/>
        <end position="264"/>
    </location>
</feature>
<evidence type="ECO:0000256" key="3">
    <source>
        <dbReference type="ARBA" id="ARBA00022475"/>
    </source>
</evidence>
<dbReference type="PROSITE" id="PS50928">
    <property type="entry name" value="ABC_TM1"/>
    <property type="match status" value="1"/>
</dbReference>
<evidence type="ECO:0000256" key="2">
    <source>
        <dbReference type="ARBA" id="ARBA00022448"/>
    </source>
</evidence>
<evidence type="ECO:0000259" key="8">
    <source>
        <dbReference type="PROSITE" id="PS50928"/>
    </source>
</evidence>
<sequence length="279" mass="30571">MPSARRNRWGLIATYAVLALAAAFVLFPLLWALSASFKGPTDVLASPPRWIPPTFDFSNYTRGLFAPKFLRYIGNSLLVVAGALVVSVGLAVHAAYAVSRFRFRGKDALLFIIWSTVMIPGVSIIVPLYLLAVDLKVYDTLFVVIIAYSAWLVPTLIWLLRGFIETVPYELEESALVDGCSRLKAFYVVVLPLLRPGLAAASVLVFVTIWNDFLLAFSLTLKDENRLLQVGLYSFVTELGIEWGPLMAATIGSTIPVVLAFALLQRQFIQGLTGGAVKG</sequence>
<dbReference type="Pfam" id="PF00528">
    <property type="entry name" value="BPD_transp_1"/>
    <property type="match status" value="1"/>
</dbReference>
<dbReference type="PANTHER" id="PTHR32243:SF18">
    <property type="entry name" value="INNER MEMBRANE ABC TRANSPORTER PERMEASE PROTEIN YCJP"/>
    <property type="match status" value="1"/>
</dbReference>
<keyword evidence="5 7" id="KW-1133">Transmembrane helix</keyword>
<evidence type="ECO:0000256" key="7">
    <source>
        <dbReference type="RuleBase" id="RU363032"/>
    </source>
</evidence>
<feature type="transmembrane region" description="Helical" evidence="7">
    <location>
        <begin position="69"/>
        <end position="96"/>
    </location>
</feature>
<name>A0A6M4GQU9_9PROT</name>
<dbReference type="GO" id="GO:0005886">
    <property type="term" value="C:plasma membrane"/>
    <property type="evidence" value="ECO:0007669"/>
    <property type="project" value="UniProtKB-SubCell"/>
</dbReference>
<keyword evidence="10" id="KW-1185">Reference proteome</keyword>
<dbReference type="SUPFAM" id="SSF161098">
    <property type="entry name" value="MetI-like"/>
    <property type="match status" value="1"/>
</dbReference>
<evidence type="ECO:0000256" key="1">
    <source>
        <dbReference type="ARBA" id="ARBA00004651"/>
    </source>
</evidence>
<evidence type="ECO:0000256" key="4">
    <source>
        <dbReference type="ARBA" id="ARBA00022692"/>
    </source>
</evidence>
<gene>
    <name evidence="9" type="primary">dasC</name>
    <name evidence="9" type="ORF">DSM104443_00660</name>
</gene>
<dbReference type="CDD" id="cd06261">
    <property type="entry name" value="TM_PBP2"/>
    <property type="match status" value="1"/>
</dbReference>
<evidence type="ECO:0000256" key="6">
    <source>
        <dbReference type="ARBA" id="ARBA00023136"/>
    </source>
</evidence>
<reference evidence="9 10" key="1">
    <citation type="submission" date="2020-04" db="EMBL/GenBank/DDBJ databases">
        <title>Usitatibacter rugosus gen. nov., sp. nov. and Usitatibacter palustris sp. nov., novel members of Usitatibacteraceae fam. nov. within the order Nitrosomonadales isolated from soil.</title>
        <authorList>
            <person name="Huber K.J."/>
            <person name="Neumann-Schaal M."/>
            <person name="Geppert A."/>
            <person name="Luckner M."/>
            <person name="Wanner G."/>
            <person name="Overmann J."/>
        </authorList>
    </citation>
    <scope>NUCLEOTIDE SEQUENCE [LARGE SCALE GENOMIC DNA]</scope>
    <source>
        <strain evidence="9 10">0125_3</strain>
    </source>
</reference>
<evidence type="ECO:0000313" key="10">
    <source>
        <dbReference type="Proteomes" id="UP000501534"/>
    </source>
</evidence>
<dbReference type="GO" id="GO:0055085">
    <property type="term" value="P:transmembrane transport"/>
    <property type="evidence" value="ECO:0007669"/>
    <property type="project" value="InterPro"/>
</dbReference>
<dbReference type="InterPro" id="IPR050901">
    <property type="entry name" value="BP-dep_ABC_trans_perm"/>
</dbReference>
<proteinExistence type="inferred from homology"/>
<dbReference type="Proteomes" id="UP000501534">
    <property type="component" value="Chromosome"/>
</dbReference>
<dbReference type="KEGG" id="uru:DSM104443_00660"/>
<protein>
    <submittedName>
        <fullName evidence="9">Diacetylchitobiose uptake system permease protein DasC</fullName>
    </submittedName>
</protein>
<organism evidence="9 10">
    <name type="scientific">Usitatibacter rugosus</name>
    <dbReference type="NCBI Taxonomy" id="2732067"/>
    <lineage>
        <taxon>Bacteria</taxon>
        <taxon>Pseudomonadati</taxon>
        <taxon>Pseudomonadota</taxon>
        <taxon>Betaproteobacteria</taxon>
        <taxon>Nitrosomonadales</taxon>
        <taxon>Usitatibacteraceae</taxon>
        <taxon>Usitatibacter</taxon>
    </lineage>
</organism>
<dbReference type="PANTHER" id="PTHR32243">
    <property type="entry name" value="MALTOSE TRANSPORT SYSTEM PERMEASE-RELATED"/>
    <property type="match status" value="1"/>
</dbReference>
<feature type="transmembrane region" description="Helical" evidence="7">
    <location>
        <begin position="108"/>
        <end position="130"/>
    </location>
</feature>